<feature type="region of interest" description="Disordered" evidence="1">
    <location>
        <begin position="1"/>
        <end position="26"/>
    </location>
</feature>
<dbReference type="EMBL" id="BLXT01001466">
    <property type="protein sequence ID" value="GFN85810.1"/>
    <property type="molecule type" value="Genomic_DNA"/>
</dbReference>
<reference evidence="2 3" key="1">
    <citation type="journal article" date="2021" name="Elife">
        <title>Chloroplast acquisition without the gene transfer in kleptoplastic sea slugs, Plakobranchus ocellatus.</title>
        <authorList>
            <person name="Maeda T."/>
            <person name="Takahashi S."/>
            <person name="Yoshida T."/>
            <person name="Shimamura S."/>
            <person name="Takaki Y."/>
            <person name="Nagai Y."/>
            <person name="Toyoda A."/>
            <person name="Suzuki Y."/>
            <person name="Arimoto A."/>
            <person name="Ishii H."/>
            <person name="Satoh N."/>
            <person name="Nishiyama T."/>
            <person name="Hasebe M."/>
            <person name="Maruyama T."/>
            <person name="Minagawa J."/>
            <person name="Obokata J."/>
            <person name="Shigenobu S."/>
        </authorList>
    </citation>
    <scope>NUCLEOTIDE SEQUENCE [LARGE SCALE GENOMIC DNA]</scope>
</reference>
<feature type="compositionally biased region" description="Polar residues" evidence="1">
    <location>
        <begin position="17"/>
        <end position="26"/>
    </location>
</feature>
<keyword evidence="3" id="KW-1185">Reference proteome</keyword>
<gene>
    <name evidence="2" type="ORF">PoB_001231600</name>
</gene>
<accession>A0AAV3YTW2</accession>
<evidence type="ECO:0000256" key="1">
    <source>
        <dbReference type="SAM" id="MobiDB-lite"/>
    </source>
</evidence>
<comment type="caution">
    <text evidence="2">The sequence shown here is derived from an EMBL/GenBank/DDBJ whole genome shotgun (WGS) entry which is preliminary data.</text>
</comment>
<evidence type="ECO:0000313" key="2">
    <source>
        <dbReference type="EMBL" id="GFN85810.1"/>
    </source>
</evidence>
<proteinExistence type="predicted"/>
<dbReference type="AlphaFoldDB" id="A0AAV3YTW2"/>
<sequence length="99" mass="10933">MRQTTLHNPPKVHAQRGSKQVGQVTSQGMGELVTLREIVCAAGTYAPSVLIFPRKKENKIFSRDTPAGTLGLTHEYASGWMNGYLLLTALEHFVKHSRA</sequence>
<evidence type="ECO:0000313" key="3">
    <source>
        <dbReference type="Proteomes" id="UP000735302"/>
    </source>
</evidence>
<dbReference type="Proteomes" id="UP000735302">
    <property type="component" value="Unassembled WGS sequence"/>
</dbReference>
<protein>
    <submittedName>
        <fullName evidence="2">Transposase</fullName>
    </submittedName>
</protein>
<name>A0AAV3YTW2_9GAST</name>
<organism evidence="2 3">
    <name type="scientific">Plakobranchus ocellatus</name>
    <dbReference type="NCBI Taxonomy" id="259542"/>
    <lineage>
        <taxon>Eukaryota</taxon>
        <taxon>Metazoa</taxon>
        <taxon>Spiralia</taxon>
        <taxon>Lophotrochozoa</taxon>
        <taxon>Mollusca</taxon>
        <taxon>Gastropoda</taxon>
        <taxon>Heterobranchia</taxon>
        <taxon>Euthyneura</taxon>
        <taxon>Panpulmonata</taxon>
        <taxon>Sacoglossa</taxon>
        <taxon>Placobranchoidea</taxon>
        <taxon>Plakobranchidae</taxon>
        <taxon>Plakobranchus</taxon>
    </lineage>
</organism>